<evidence type="ECO:0000256" key="2">
    <source>
        <dbReference type="SAM" id="Phobius"/>
    </source>
</evidence>
<dbReference type="SUPFAM" id="SSF51445">
    <property type="entry name" value="(Trans)glycosidases"/>
    <property type="match status" value="1"/>
</dbReference>
<accession>A0A3P7RT43</accession>
<keyword evidence="2" id="KW-0472">Membrane</keyword>
<gene>
    <name evidence="4" type="ORF">HNAJ_LOCUS2566</name>
</gene>
<dbReference type="PANTHER" id="PTHR10357:SF179">
    <property type="entry name" value="NEUTRAL AND BASIC AMINO ACID TRANSPORT PROTEIN RBAT"/>
    <property type="match status" value="1"/>
</dbReference>
<dbReference type="Gene3D" id="3.20.20.80">
    <property type="entry name" value="Glycosidases"/>
    <property type="match status" value="1"/>
</dbReference>
<organism evidence="4 5">
    <name type="scientific">Rodentolepis nana</name>
    <name type="common">Dwarf tapeworm</name>
    <name type="synonym">Hymenolepis nana</name>
    <dbReference type="NCBI Taxonomy" id="102285"/>
    <lineage>
        <taxon>Eukaryota</taxon>
        <taxon>Metazoa</taxon>
        <taxon>Spiralia</taxon>
        <taxon>Lophotrochozoa</taxon>
        <taxon>Platyhelminthes</taxon>
        <taxon>Cestoda</taxon>
        <taxon>Eucestoda</taxon>
        <taxon>Cyclophyllidea</taxon>
        <taxon>Hymenolepididae</taxon>
        <taxon>Rodentolepis</taxon>
    </lineage>
</organism>
<dbReference type="Pfam" id="PF00128">
    <property type="entry name" value="Alpha-amylase"/>
    <property type="match status" value="1"/>
</dbReference>
<dbReference type="AlphaFoldDB" id="A0A3P7RT43"/>
<protein>
    <recommendedName>
        <fullName evidence="3">Glycosyl hydrolase family 13 catalytic domain-containing protein</fullName>
    </recommendedName>
</protein>
<dbReference type="GO" id="GO:0005975">
    <property type="term" value="P:carbohydrate metabolic process"/>
    <property type="evidence" value="ECO:0007669"/>
    <property type="project" value="InterPro"/>
</dbReference>
<feature type="transmembrane region" description="Helical" evidence="2">
    <location>
        <begin position="174"/>
        <end position="199"/>
    </location>
</feature>
<keyword evidence="2" id="KW-1133">Transmembrane helix</keyword>
<dbReference type="InterPro" id="IPR017853">
    <property type="entry name" value="GH"/>
</dbReference>
<dbReference type="EMBL" id="UZAE01001280">
    <property type="protein sequence ID" value="VDN98425.1"/>
    <property type="molecule type" value="Genomic_DNA"/>
</dbReference>
<feature type="domain" description="Glycosyl hydrolase family 13 catalytic" evidence="3">
    <location>
        <begin position="313"/>
        <end position="423"/>
    </location>
</feature>
<dbReference type="PANTHER" id="PTHR10357">
    <property type="entry name" value="ALPHA-AMYLASE FAMILY MEMBER"/>
    <property type="match status" value="1"/>
</dbReference>
<dbReference type="OrthoDB" id="1740265at2759"/>
<evidence type="ECO:0000313" key="5">
    <source>
        <dbReference type="Proteomes" id="UP000278807"/>
    </source>
</evidence>
<feature type="compositionally biased region" description="Polar residues" evidence="1">
    <location>
        <begin position="819"/>
        <end position="831"/>
    </location>
</feature>
<keyword evidence="2" id="KW-0812">Transmembrane</keyword>
<keyword evidence="5" id="KW-1185">Reference proteome</keyword>
<reference evidence="4 5" key="1">
    <citation type="submission" date="2018-11" db="EMBL/GenBank/DDBJ databases">
        <authorList>
            <consortium name="Pathogen Informatics"/>
        </authorList>
    </citation>
    <scope>NUCLEOTIDE SEQUENCE [LARGE SCALE GENOMIC DNA]</scope>
</reference>
<evidence type="ECO:0000313" key="4">
    <source>
        <dbReference type="EMBL" id="VDN98425.1"/>
    </source>
</evidence>
<dbReference type="InterPro" id="IPR006047">
    <property type="entry name" value="GH13_cat_dom"/>
</dbReference>
<name>A0A3P7RT43_RODNA</name>
<proteinExistence type="predicted"/>
<evidence type="ECO:0000256" key="1">
    <source>
        <dbReference type="SAM" id="MobiDB-lite"/>
    </source>
</evidence>
<feature type="region of interest" description="Disordered" evidence="1">
    <location>
        <begin position="819"/>
        <end position="847"/>
    </location>
</feature>
<dbReference type="Proteomes" id="UP000278807">
    <property type="component" value="Unassembled WGS sequence"/>
</dbReference>
<sequence length="975" mass="109032">MLTNLEPEPKGMSKSTISPLESKSWRKLPKFQRRFYEWLVYSHNLPIAGEEDGRCAGNLRQQPAPISVFQSETYSDYRRGEEADSLINAYDEEDEEIHDQQRGPMPHPSFQEVGEKDAYSPYVSGMDVRLAQFVNQHNINMDDGAVVYPVSNQNTTKSKKKPFTPPCGCSRKQFIWAVSGTTVGLVALIALIVTLVLIFGRVQPFKFPEAEPWWTHGLLYQIHVPTFANDAGGSLGRFKDVTSRIVYLADRAEERMNFEILKRMTHSCPLKVYATAAILTGVLDADKNGVKNWMSINQDINSEGDAVDTLLGGLKARSRESGIELILGMPLYATSERHAWFQQSALQDPPKYVNYYLWRTEAPVNQIEARYYSYNSERRAFYRHVHGNPGSPLLNLSDIEVQTELKAVLAFWKEELGISGVLITNSSNILEEMAAPLTTILSSARDENTDTFTWFADNTAADKLLTGKPLCYYDLISNERITTRTGDITAQINTILPEIKQRSCSPVWRLEQKSMDYTDYFSLQKFTAFLPGLSLMKAGEEVQLMTGATELIQWGYTDVTDFKSYWPNNVLPGETAQGRLGEWERFGAKTVGSTGTIFNTGWSTNEVKVATIPRTENLFVAQRVYSPNAAHIATFFVSFQSLNAYTNLADVVPNSDGSTYAELIYEGRRLSSGNQLELTWVYLVNNDGFCLEQYYIANIYFSMNMRPSDCYSSLAGPPAPYGNPSSGNPNFSSQSSNQIPTQLPYNPALFFNTMVAAAANSLALPNMMGQSAPNVAAYNAAYQNAAYNQYYYQQQYGSSNLQRQNSAFQPTVNYCGPQYQATTKEATSTPSRKTKKRPPSEPPEKLDLRRREDFNELARARTDVLLKDKSLFTPLTVNDSMANGSSTSSCNSLNSDQMSASKALAVQNGELLNALLDERVRQILTFPSIMESLRTKQAAINKKMREEETFIAKMKKSGTLPVSVDPGTLLNTATG</sequence>
<dbReference type="InterPro" id="IPR045857">
    <property type="entry name" value="O16G_dom_2"/>
</dbReference>
<dbReference type="Gene3D" id="3.90.400.10">
    <property type="entry name" value="Oligo-1,6-glucosidase, Domain 2"/>
    <property type="match status" value="1"/>
</dbReference>
<feature type="compositionally biased region" description="Basic and acidic residues" evidence="1">
    <location>
        <begin position="838"/>
        <end position="847"/>
    </location>
</feature>
<evidence type="ECO:0000259" key="3">
    <source>
        <dbReference type="Pfam" id="PF00128"/>
    </source>
</evidence>